<evidence type="ECO:0000313" key="8">
    <source>
        <dbReference type="Proteomes" id="UP000011131"/>
    </source>
</evidence>
<dbReference type="GO" id="GO:0016787">
    <property type="term" value="F:hydrolase activity"/>
    <property type="evidence" value="ECO:0007669"/>
    <property type="project" value="UniProtKB-KW"/>
</dbReference>
<evidence type="ECO:0000256" key="3">
    <source>
        <dbReference type="ARBA" id="ARBA00022763"/>
    </source>
</evidence>
<comment type="similarity">
    <text evidence="6">Belongs to the Vsr family.</text>
</comment>
<keyword evidence="8" id="KW-1185">Reference proteome</keyword>
<reference evidence="7 8" key="1">
    <citation type="journal article" date="2013" name="Genome Announc.">
        <title>Complete genome sequence of Myxococcus stipitatus strain DSM 14675, a fruiting myxobacterium.</title>
        <authorList>
            <person name="Huntley S."/>
            <person name="Kneip S."/>
            <person name="Treuner-Lange A."/>
            <person name="Sogaard-Andersen L."/>
        </authorList>
    </citation>
    <scope>NUCLEOTIDE SEQUENCE [LARGE SCALE GENOMIC DNA]</scope>
    <source>
        <strain evidence="8">DSM 14675 / JCM 12634 / Mx s8</strain>
    </source>
</reference>
<proteinExistence type="inferred from homology"/>
<dbReference type="SUPFAM" id="SSF52980">
    <property type="entry name" value="Restriction endonuclease-like"/>
    <property type="match status" value="1"/>
</dbReference>
<dbReference type="InterPro" id="IPR004603">
    <property type="entry name" value="DNA_mismatch_endonuc_vsr"/>
</dbReference>
<gene>
    <name evidence="7" type="ordered locus">MYSTI_05952</name>
</gene>
<dbReference type="NCBIfam" id="TIGR00632">
    <property type="entry name" value="vsr"/>
    <property type="match status" value="1"/>
</dbReference>
<evidence type="ECO:0000256" key="4">
    <source>
        <dbReference type="ARBA" id="ARBA00022801"/>
    </source>
</evidence>
<dbReference type="EMBL" id="CP004025">
    <property type="protein sequence ID" value="AGC47225.1"/>
    <property type="molecule type" value="Genomic_DNA"/>
</dbReference>
<accession>L7UH64</accession>
<dbReference type="STRING" id="1278073.MYSTI_05952"/>
<dbReference type="eggNOG" id="COG3727">
    <property type="taxonomic scope" value="Bacteria"/>
</dbReference>
<keyword evidence="2" id="KW-0255">Endonuclease</keyword>
<keyword evidence="5" id="KW-0234">DNA repair</keyword>
<dbReference type="REBASE" id="58999">
    <property type="entry name" value="V.Mst14675ORF5949P"/>
</dbReference>
<dbReference type="GO" id="GO:0004519">
    <property type="term" value="F:endonuclease activity"/>
    <property type="evidence" value="ECO:0007669"/>
    <property type="project" value="UniProtKB-KW"/>
</dbReference>
<keyword evidence="4" id="KW-0378">Hydrolase</keyword>
<dbReference type="InterPro" id="IPR011335">
    <property type="entry name" value="Restrct_endonuc-II-like"/>
</dbReference>
<dbReference type="Pfam" id="PF03852">
    <property type="entry name" value="Vsr"/>
    <property type="match status" value="1"/>
</dbReference>
<dbReference type="CDD" id="cd00221">
    <property type="entry name" value="Vsr"/>
    <property type="match status" value="1"/>
</dbReference>
<sequence length="126" mass="14378">MKQQKTRDTKPELELRSALHRRGLRFRVGHPVIGTRRKADVVFAGARVAVFVDGCFWHMCPVHGTTPKANADFWQAKLAGNQERDRHTDESLREAGWLPVRVWEHESMEEAAERVALLVRGRLPGS</sequence>
<dbReference type="KEGG" id="msd:MYSTI_05952"/>
<name>L7UH64_MYXSD</name>
<dbReference type="HOGENOM" id="CLU_111913_2_1_7"/>
<evidence type="ECO:0000256" key="6">
    <source>
        <dbReference type="ARBA" id="ARBA00029466"/>
    </source>
</evidence>
<evidence type="ECO:0000313" key="7">
    <source>
        <dbReference type="EMBL" id="AGC47225.1"/>
    </source>
</evidence>
<dbReference type="Proteomes" id="UP000011131">
    <property type="component" value="Chromosome"/>
</dbReference>
<keyword evidence="3" id="KW-0227">DNA damage</keyword>
<evidence type="ECO:0000256" key="1">
    <source>
        <dbReference type="ARBA" id="ARBA00022722"/>
    </source>
</evidence>
<organism evidence="7 8">
    <name type="scientific">Myxococcus stipitatus (strain DSM 14675 / JCM 12634 / Mx s8)</name>
    <dbReference type="NCBI Taxonomy" id="1278073"/>
    <lineage>
        <taxon>Bacteria</taxon>
        <taxon>Pseudomonadati</taxon>
        <taxon>Myxococcota</taxon>
        <taxon>Myxococcia</taxon>
        <taxon>Myxococcales</taxon>
        <taxon>Cystobacterineae</taxon>
        <taxon>Myxococcaceae</taxon>
        <taxon>Myxococcus</taxon>
    </lineage>
</organism>
<evidence type="ECO:0000256" key="5">
    <source>
        <dbReference type="ARBA" id="ARBA00023204"/>
    </source>
</evidence>
<dbReference type="Gene3D" id="3.40.960.10">
    <property type="entry name" value="VSR Endonuclease"/>
    <property type="match status" value="1"/>
</dbReference>
<dbReference type="GO" id="GO:0006298">
    <property type="term" value="P:mismatch repair"/>
    <property type="evidence" value="ECO:0007669"/>
    <property type="project" value="InterPro"/>
</dbReference>
<keyword evidence="1" id="KW-0540">Nuclease</keyword>
<protein>
    <submittedName>
        <fullName evidence="7">Very short patch repair protein</fullName>
    </submittedName>
</protein>
<dbReference type="AlphaFoldDB" id="L7UH64"/>
<evidence type="ECO:0000256" key="2">
    <source>
        <dbReference type="ARBA" id="ARBA00022759"/>
    </source>
</evidence>